<dbReference type="Pfam" id="PF01734">
    <property type="entry name" value="Patatin"/>
    <property type="match status" value="1"/>
</dbReference>
<dbReference type="SUPFAM" id="SSF52151">
    <property type="entry name" value="FabD/lysophospholipase-like"/>
    <property type="match status" value="1"/>
</dbReference>
<comment type="caution">
    <text evidence="6">The sequence shown here is derived from an EMBL/GenBank/DDBJ whole genome shotgun (WGS) entry which is preliminary data.</text>
</comment>
<protein>
    <submittedName>
        <fullName evidence="6">Patatin-like phospholipase family protein</fullName>
    </submittedName>
</protein>
<name>A0AAJ1U353_9RHOB</name>
<evidence type="ECO:0000256" key="3">
    <source>
        <dbReference type="ARBA" id="ARBA00023098"/>
    </source>
</evidence>
<reference evidence="6" key="2">
    <citation type="submission" date="2023-04" db="EMBL/GenBank/DDBJ databases">
        <title>'Rhodoalgimonas zhirmunskyi' gen. nov., isolated from a red alga.</title>
        <authorList>
            <person name="Nedashkovskaya O.I."/>
            <person name="Otstavnykh N.Y."/>
            <person name="Bystritskaya E.P."/>
            <person name="Balabanova L.A."/>
            <person name="Isaeva M.P."/>
        </authorList>
    </citation>
    <scope>NUCLEOTIDE SEQUENCE</scope>
    <source>
        <strain evidence="6">10Alg 79</strain>
    </source>
</reference>
<dbReference type="AlphaFoldDB" id="A0AAJ1U353"/>
<reference evidence="6" key="1">
    <citation type="submission" date="2022-07" db="EMBL/GenBank/DDBJ databases">
        <authorList>
            <person name="Otstavnykh N."/>
            <person name="Isaeva M."/>
            <person name="Bystritskaya E."/>
        </authorList>
    </citation>
    <scope>NUCLEOTIDE SEQUENCE</scope>
    <source>
        <strain evidence="6">10Alg 79</strain>
    </source>
</reference>
<keyword evidence="2 4" id="KW-0442">Lipid degradation</keyword>
<evidence type="ECO:0000259" key="5">
    <source>
        <dbReference type="PROSITE" id="PS51635"/>
    </source>
</evidence>
<feature type="short sequence motif" description="DGA/G" evidence="4">
    <location>
        <begin position="190"/>
        <end position="192"/>
    </location>
</feature>
<dbReference type="Proteomes" id="UP001227162">
    <property type="component" value="Unassembled WGS sequence"/>
</dbReference>
<dbReference type="GO" id="GO:0016042">
    <property type="term" value="P:lipid catabolic process"/>
    <property type="evidence" value="ECO:0007669"/>
    <property type="project" value="UniProtKB-UniRule"/>
</dbReference>
<gene>
    <name evidence="6" type="ORF">NOI20_01610</name>
</gene>
<feature type="active site" description="Nucleophile" evidence="4">
    <location>
        <position position="41"/>
    </location>
</feature>
<evidence type="ECO:0000256" key="1">
    <source>
        <dbReference type="ARBA" id="ARBA00022801"/>
    </source>
</evidence>
<keyword evidence="3 4" id="KW-0443">Lipid metabolism</keyword>
<evidence type="ECO:0000256" key="4">
    <source>
        <dbReference type="PROSITE-ProRule" id="PRU01161"/>
    </source>
</evidence>
<organism evidence="6 7">
    <name type="scientific">Rhodalgimonas zhirmunskyi</name>
    <dbReference type="NCBI Taxonomy" id="2964767"/>
    <lineage>
        <taxon>Bacteria</taxon>
        <taxon>Pseudomonadati</taxon>
        <taxon>Pseudomonadota</taxon>
        <taxon>Alphaproteobacteria</taxon>
        <taxon>Rhodobacterales</taxon>
        <taxon>Roseobacteraceae</taxon>
        <taxon>Rhodalgimonas</taxon>
    </lineage>
</organism>
<feature type="short sequence motif" description="GXSXG" evidence="4">
    <location>
        <begin position="39"/>
        <end position="43"/>
    </location>
</feature>
<evidence type="ECO:0000256" key="2">
    <source>
        <dbReference type="ARBA" id="ARBA00022963"/>
    </source>
</evidence>
<dbReference type="RefSeq" id="WP_317624419.1">
    <property type="nucleotide sequence ID" value="NZ_JANFFA010000001.1"/>
</dbReference>
<dbReference type="PANTHER" id="PTHR14226:SF78">
    <property type="entry name" value="SLR0060 PROTEIN"/>
    <property type="match status" value="1"/>
</dbReference>
<dbReference type="GO" id="GO:0016787">
    <property type="term" value="F:hydrolase activity"/>
    <property type="evidence" value="ECO:0007669"/>
    <property type="project" value="UniProtKB-UniRule"/>
</dbReference>
<feature type="short sequence motif" description="GXGXXG" evidence="4">
    <location>
        <begin position="11"/>
        <end position="16"/>
    </location>
</feature>
<evidence type="ECO:0000313" key="6">
    <source>
        <dbReference type="EMBL" id="MDQ2092800.1"/>
    </source>
</evidence>
<proteinExistence type="predicted"/>
<dbReference type="InterPro" id="IPR002641">
    <property type="entry name" value="PNPLA_dom"/>
</dbReference>
<keyword evidence="1 4" id="KW-0378">Hydrolase</keyword>
<dbReference type="InterPro" id="IPR050301">
    <property type="entry name" value="NTE"/>
</dbReference>
<accession>A0AAJ1U353</accession>
<dbReference type="PROSITE" id="PS51635">
    <property type="entry name" value="PNPLA"/>
    <property type="match status" value="1"/>
</dbReference>
<dbReference type="EMBL" id="JANFFA010000001">
    <property type="protein sequence ID" value="MDQ2092800.1"/>
    <property type="molecule type" value="Genomic_DNA"/>
</dbReference>
<feature type="domain" description="PNPLA" evidence="5">
    <location>
        <begin position="7"/>
        <end position="203"/>
    </location>
</feature>
<keyword evidence="7" id="KW-1185">Reference proteome</keyword>
<evidence type="ECO:0000313" key="7">
    <source>
        <dbReference type="Proteomes" id="UP001227162"/>
    </source>
</evidence>
<feature type="active site" description="Proton acceptor" evidence="4">
    <location>
        <position position="190"/>
    </location>
</feature>
<dbReference type="Gene3D" id="3.40.1090.10">
    <property type="entry name" value="Cytosolic phospholipase A2 catalytic domain"/>
    <property type="match status" value="2"/>
</dbReference>
<dbReference type="InterPro" id="IPR016035">
    <property type="entry name" value="Acyl_Trfase/lysoPLipase"/>
</dbReference>
<sequence length="333" mass="36514">MTTRINLALQGGGAHGAFTWGVIDRLLDEPEIEIAAISGTSAGALNGAALKAGLMRGGVEDARDNLDWVWEQMGAIDLPGMPEWMGMSQISHMMGVSLPFFVAESWERMVSPYATGPFYENPLRRIVEKFDFEKVCHADGPPLFVGATNVRTGKVRVFSGDEIGPEAIMASACLPTVFRAVEIGEEAYWDGGYSGNPPLFPLYREDLPPDIVIVNINPLRRDEVPKSPADIRNRINEVSFNSALLRELRAIEFAQRLLDQGAVKEGALKRLYIHMIADDALMNELSVATKMLPMPQVMLELKAAGRRAADGFLEDHAGKLGKMPSANLDDIFD</sequence>
<dbReference type="PANTHER" id="PTHR14226">
    <property type="entry name" value="NEUROPATHY TARGET ESTERASE/SWISS CHEESE D.MELANOGASTER"/>
    <property type="match status" value="1"/>
</dbReference>